<dbReference type="InterPro" id="IPR050944">
    <property type="entry name" value="FAM83"/>
</dbReference>
<dbReference type="Ensembl" id="ENSSHAT00000013140.2">
    <property type="protein sequence ID" value="ENSSHAP00000013034.2"/>
    <property type="gene ID" value="ENSSHAG00000011148.2"/>
</dbReference>
<reference evidence="4" key="3">
    <citation type="submission" date="2025-09" db="UniProtKB">
        <authorList>
            <consortium name="Ensembl"/>
        </authorList>
    </citation>
    <scope>IDENTIFICATION</scope>
</reference>
<protein>
    <submittedName>
        <fullName evidence="4">Family with sequence similarity 83 member F</fullName>
    </submittedName>
</protein>
<comment type="similarity">
    <text evidence="1">Belongs to the FAM83 family.</text>
</comment>
<feature type="domain" description="Scaffolding anchor of CK1" evidence="3">
    <location>
        <begin position="152"/>
        <end position="432"/>
    </location>
</feature>
<feature type="region of interest" description="Disordered" evidence="2">
    <location>
        <begin position="59"/>
        <end position="131"/>
    </location>
</feature>
<reference evidence="4 5" key="1">
    <citation type="journal article" date="2011" name="Proc. Natl. Acad. Sci. U.S.A.">
        <title>Genetic diversity and population structure of the endangered marsupial Sarcophilus harrisii (Tasmanian devil).</title>
        <authorList>
            <person name="Miller W."/>
            <person name="Hayes V.M."/>
            <person name="Ratan A."/>
            <person name="Petersen D.C."/>
            <person name="Wittekindt N.E."/>
            <person name="Miller J."/>
            <person name="Walenz B."/>
            <person name="Knight J."/>
            <person name="Qi J."/>
            <person name="Zhao F."/>
            <person name="Wang Q."/>
            <person name="Bedoya-Reina O.C."/>
            <person name="Katiyar N."/>
            <person name="Tomsho L.P."/>
            <person name="Kasson L.M."/>
            <person name="Hardie R.A."/>
            <person name="Woodbridge P."/>
            <person name="Tindall E.A."/>
            <person name="Bertelsen M.F."/>
            <person name="Dixon D."/>
            <person name="Pyecroft S."/>
            <person name="Helgen K.M."/>
            <person name="Lesk A.M."/>
            <person name="Pringle T.H."/>
            <person name="Patterson N."/>
            <person name="Zhang Y."/>
            <person name="Kreiss A."/>
            <person name="Woods G.M."/>
            <person name="Jones M.E."/>
            <person name="Schuster S.C."/>
        </authorList>
    </citation>
    <scope>NUCLEOTIDE SEQUENCE [LARGE SCALE GENOMIC DNA]</scope>
</reference>
<dbReference type="HOGENOM" id="CLU_019056_2_0_1"/>
<proteinExistence type="inferred from homology"/>
<sequence length="646" mass="70381">MGRKREPRLCIGATCVSHSESRGIPRGRELAGAGQATSLSRTRLLLTLARTALAFRVPGRPGCAEKTPGGGGGGSAGSRARSCPARIGRRPAGGRGSRQVSLGPGPAPPRRGRPGAVLPEPWEPRAEPGGASQPLAVMAESQLGCLDEAHVNEKVTEAQAAFYYCERRRAALEALLASGDRAYHELLAKERLRNFLSEPERLALRADWRPYEVQAPGPGKGKGRSKGQAPAPAPAEPAASLAYWPDRSDTEVPPLDLGWTDNGYYRGVNRVTLLTHPPKEEKAPHLKEVVRTMIQQAQKVIAVVMDLFTDGDIFLDIVNAAYKRRVPVYIILDEAGVKFFLEMCRTLELNDFRIRNIRTRCVTGVGFYMPAGKVRGSLSSRFLMVDGDKVATGSYSFTWRSSHVDRNLLLVLTGQHVEPFDVEFRELYAISEEVDLYRELGLTGLKYSSTVARKLINPKYALVAGSRQPPGEMMRWAARQKQEAQAGGKEEPEEGGGEGSESARRLDSFLHDLLTLDQILPVMDLPALEKAAWKGDRLYSPRLPEPKPKGKEPSIRGRKTETNGAAASGKEGRRSGSRFSWRPKRAQAANGMVNSHSSETFSEGEFVIVRRPDPGTHSPSNGVHSNGSVSGRTSLSPAKSNNCVIS</sequence>
<feature type="compositionally biased region" description="Polar residues" evidence="2">
    <location>
        <begin position="631"/>
        <end position="646"/>
    </location>
</feature>
<dbReference type="eggNOG" id="ENOG502QPW1">
    <property type="taxonomic scope" value="Eukaryota"/>
</dbReference>
<feature type="region of interest" description="Disordered" evidence="2">
    <location>
        <begin position="473"/>
        <end position="502"/>
    </location>
</feature>
<dbReference type="PANTHER" id="PTHR16181:SF29">
    <property type="entry name" value="PROTEIN FAM83A-RELATED"/>
    <property type="match status" value="1"/>
</dbReference>
<evidence type="ECO:0000256" key="2">
    <source>
        <dbReference type="SAM" id="MobiDB-lite"/>
    </source>
</evidence>
<evidence type="ECO:0000313" key="5">
    <source>
        <dbReference type="Proteomes" id="UP000007648"/>
    </source>
</evidence>
<feature type="region of interest" description="Disordered" evidence="2">
    <location>
        <begin position="538"/>
        <end position="646"/>
    </location>
</feature>
<reference evidence="4" key="2">
    <citation type="submission" date="2025-08" db="UniProtKB">
        <authorList>
            <consortium name="Ensembl"/>
        </authorList>
    </citation>
    <scope>IDENTIFICATION</scope>
</reference>
<dbReference type="GeneTree" id="ENSGT00940000160998"/>
<dbReference type="PANTHER" id="PTHR16181">
    <property type="entry name" value="PROTEIN FAM83A-RELATED"/>
    <property type="match status" value="1"/>
</dbReference>
<feature type="region of interest" description="Disordered" evidence="2">
    <location>
        <begin position="213"/>
        <end position="243"/>
    </location>
</feature>
<dbReference type="InParanoid" id="G3WC79"/>
<dbReference type="InterPro" id="IPR012461">
    <property type="entry name" value="SACK1"/>
</dbReference>
<evidence type="ECO:0000313" key="4">
    <source>
        <dbReference type="Ensembl" id="ENSSHAP00000013034.2"/>
    </source>
</evidence>
<evidence type="ECO:0000259" key="3">
    <source>
        <dbReference type="Pfam" id="PF07894"/>
    </source>
</evidence>
<dbReference type="Gene3D" id="3.30.870.10">
    <property type="entry name" value="Endonuclease Chain A"/>
    <property type="match status" value="1"/>
</dbReference>
<name>G3WC79_SARHA</name>
<feature type="compositionally biased region" description="Basic and acidic residues" evidence="2">
    <location>
        <begin position="538"/>
        <end position="561"/>
    </location>
</feature>
<dbReference type="Proteomes" id="UP000007648">
    <property type="component" value="Unassembled WGS sequence"/>
</dbReference>
<keyword evidence="5" id="KW-1185">Reference proteome</keyword>
<gene>
    <name evidence="4" type="primary">FAM83F</name>
</gene>
<dbReference type="AlphaFoldDB" id="G3WC79"/>
<feature type="compositionally biased region" description="Low complexity" evidence="2">
    <location>
        <begin position="77"/>
        <end position="86"/>
    </location>
</feature>
<feature type="compositionally biased region" description="Low complexity" evidence="2">
    <location>
        <begin position="617"/>
        <end position="630"/>
    </location>
</feature>
<dbReference type="FunCoup" id="G3WC79">
    <property type="interactions" value="15"/>
</dbReference>
<feature type="compositionally biased region" description="Polar residues" evidence="2">
    <location>
        <begin position="592"/>
        <end position="601"/>
    </location>
</feature>
<dbReference type="GO" id="GO:0007165">
    <property type="term" value="P:signal transduction"/>
    <property type="evidence" value="ECO:0007669"/>
    <property type="project" value="TreeGrafter"/>
</dbReference>
<organism evidence="4 5">
    <name type="scientific">Sarcophilus harrisii</name>
    <name type="common">Tasmanian devil</name>
    <name type="synonym">Sarcophilus laniarius</name>
    <dbReference type="NCBI Taxonomy" id="9305"/>
    <lineage>
        <taxon>Eukaryota</taxon>
        <taxon>Metazoa</taxon>
        <taxon>Chordata</taxon>
        <taxon>Craniata</taxon>
        <taxon>Vertebrata</taxon>
        <taxon>Euteleostomi</taxon>
        <taxon>Mammalia</taxon>
        <taxon>Metatheria</taxon>
        <taxon>Dasyuromorphia</taxon>
        <taxon>Dasyuridae</taxon>
        <taxon>Sarcophilus</taxon>
    </lineage>
</organism>
<dbReference type="Pfam" id="PF07894">
    <property type="entry name" value="SACK1"/>
    <property type="match status" value="1"/>
</dbReference>
<dbReference type="GO" id="GO:0019901">
    <property type="term" value="F:protein kinase binding"/>
    <property type="evidence" value="ECO:0007669"/>
    <property type="project" value="TreeGrafter"/>
</dbReference>
<evidence type="ECO:0000256" key="1">
    <source>
        <dbReference type="ARBA" id="ARBA00006937"/>
    </source>
</evidence>
<accession>G3WC79</accession>
<dbReference type="SUPFAM" id="SSF56024">
    <property type="entry name" value="Phospholipase D/nuclease"/>
    <property type="match status" value="1"/>
</dbReference>